<dbReference type="GO" id="GO:0005524">
    <property type="term" value="F:ATP binding"/>
    <property type="evidence" value="ECO:0007669"/>
    <property type="project" value="UniProtKB-UniRule"/>
</dbReference>
<dbReference type="Gene3D" id="3.30.200.20">
    <property type="entry name" value="Phosphorylase Kinase, domain 1"/>
    <property type="match status" value="1"/>
</dbReference>
<dbReference type="InterPro" id="IPR000719">
    <property type="entry name" value="Prot_kinase_dom"/>
</dbReference>
<evidence type="ECO:0000256" key="3">
    <source>
        <dbReference type="ARBA" id="ARBA00022777"/>
    </source>
</evidence>
<evidence type="ECO:0000313" key="9">
    <source>
        <dbReference type="EMBL" id="GBM29470.1"/>
    </source>
</evidence>
<dbReference type="InterPro" id="IPR050339">
    <property type="entry name" value="CC_SR_Kinase"/>
</dbReference>
<comment type="caution">
    <text evidence="9">The sequence shown here is derived from an EMBL/GenBank/DDBJ whole genome shotgun (WGS) entry which is preliminary data.</text>
</comment>
<dbReference type="InterPro" id="IPR011009">
    <property type="entry name" value="Kinase-like_dom_sf"/>
</dbReference>
<dbReference type="SUPFAM" id="SSF56112">
    <property type="entry name" value="Protein kinase-like (PK-like)"/>
    <property type="match status" value="1"/>
</dbReference>
<dbReference type="EMBL" id="BGPR01000637">
    <property type="protein sequence ID" value="GBM29470.1"/>
    <property type="molecule type" value="Genomic_DNA"/>
</dbReference>
<keyword evidence="4 6" id="KW-0067">ATP-binding</keyword>
<evidence type="ECO:0000256" key="7">
    <source>
        <dbReference type="RuleBase" id="RU000304"/>
    </source>
</evidence>
<proteinExistence type="inferred from homology"/>
<reference evidence="9 10" key="1">
    <citation type="journal article" date="2019" name="Sci. Rep.">
        <title>Orb-weaving spider Araneus ventricosus genome elucidates the spidroin gene catalogue.</title>
        <authorList>
            <person name="Kono N."/>
            <person name="Nakamura H."/>
            <person name="Ohtoshi R."/>
            <person name="Moran D.A.P."/>
            <person name="Shinohara A."/>
            <person name="Yoshida Y."/>
            <person name="Fujiwara M."/>
            <person name="Mori M."/>
            <person name="Tomita M."/>
            <person name="Arakawa K."/>
        </authorList>
    </citation>
    <scope>NUCLEOTIDE SEQUENCE [LARGE SCALE GENOMIC DNA]</scope>
</reference>
<evidence type="ECO:0000256" key="5">
    <source>
        <dbReference type="ARBA" id="ARBA00037982"/>
    </source>
</evidence>
<dbReference type="PANTHER" id="PTHR11042">
    <property type="entry name" value="EUKARYOTIC TRANSLATION INITIATION FACTOR 2-ALPHA KINASE EIF2-ALPHA KINASE -RELATED"/>
    <property type="match status" value="1"/>
</dbReference>
<dbReference type="GO" id="GO:0004674">
    <property type="term" value="F:protein serine/threonine kinase activity"/>
    <property type="evidence" value="ECO:0007669"/>
    <property type="project" value="UniProtKB-KW"/>
</dbReference>
<evidence type="ECO:0000256" key="1">
    <source>
        <dbReference type="ARBA" id="ARBA00022679"/>
    </source>
</evidence>
<protein>
    <recommendedName>
        <fullName evidence="8">Protein kinase domain-containing protein</fullName>
    </recommendedName>
</protein>
<dbReference type="OrthoDB" id="272141at2759"/>
<dbReference type="GO" id="GO:0005634">
    <property type="term" value="C:nucleus"/>
    <property type="evidence" value="ECO:0007669"/>
    <property type="project" value="TreeGrafter"/>
</dbReference>
<accession>A0A4Y2EJW8</accession>
<organism evidence="9 10">
    <name type="scientific">Araneus ventricosus</name>
    <name type="common">Orbweaver spider</name>
    <name type="synonym">Epeira ventricosa</name>
    <dbReference type="NCBI Taxonomy" id="182803"/>
    <lineage>
        <taxon>Eukaryota</taxon>
        <taxon>Metazoa</taxon>
        <taxon>Ecdysozoa</taxon>
        <taxon>Arthropoda</taxon>
        <taxon>Chelicerata</taxon>
        <taxon>Arachnida</taxon>
        <taxon>Araneae</taxon>
        <taxon>Araneomorphae</taxon>
        <taxon>Entelegynae</taxon>
        <taxon>Araneoidea</taxon>
        <taxon>Araneidae</taxon>
        <taxon>Araneus</taxon>
    </lineage>
</organism>
<sequence length="185" mass="21315">MFPGDSNSDLGQIRDPRRIVTKTTALFEKKFGYTDPKILGAGSFGVVFSLRHPVEEDRIAIKCVYLDEVRKGEKEIWSGLEHPNIVPLLRYTEFRKINVACFEMHAYSNDLTNIVKQDEFLTSSEALQQLKTWFYQVLRGLNFLHIRQLCHLDLKHDNIFISGKMSRAIIGDFTFLSQTTSNIGR</sequence>
<gene>
    <name evidence="9" type="ORF">AVEN_255851_1</name>
</gene>
<feature type="domain" description="Protein kinase" evidence="8">
    <location>
        <begin position="33"/>
        <end position="185"/>
    </location>
</feature>
<dbReference type="PROSITE" id="PS50011">
    <property type="entry name" value="PROTEIN_KINASE_DOM"/>
    <property type="match status" value="1"/>
</dbReference>
<comment type="similarity">
    <text evidence="5">Belongs to the protein kinase superfamily. Ser/Thr protein kinase family. GCN2 subfamily.</text>
</comment>
<keyword evidence="1" id="KW-0808">Transferase</keyword>
<dbReference type="InterPro" id="IPR008271">
    <property type="entry name" value="Ser/Thr_kinase_AS"/>
</dbReference>
<dbReference type="PROSITE" id="PS00108">
    <property type="entry name" value="PROTEIN_KINASE_ST"/>
    <property type="match status" value="1"/>
</dbReference>
<dbReference type="GO" id="GO:0005737">
    <property type="term" value="C:cytoplasm"/>
    <property type="evidence" value="ECO:0007669"/>
    <property type="project" value="TreeGrafter"/>
</dbReference>
<feature type="binding site" evidence="6">
    <location>
        <position position="62"/>
    </location>
    <ligand>
        <name>ATP</name>
        <dbReference type="ChEBI" id="CHEBI:30616"/>
    </ligand>
</feature>
<dbReference type="SMART" id="SM00220">
    <property type="entry name" value="S_TKc"/>
    <property type="match status" value="1"/>
</dbReference>
<evidence type="ECO:0000256" key="6">
    <source>
        <dbReference type="PROSITE-ProRule" id="PRU10141"/>
    </source>
</evidence>
<keyword evidence="10" id="KW-1185">Reference proteome</keyword>
<dbReference type="PROSITE" id="PS00107">
    <property type="entry name" value="PROTEIN_KINASE_ATP"/>
    <property type="match status" value="1"/>
</dbReference>
<evidence type="ECO:0000313" key="10">
    <source>
        <dbReference type="Proteomes" id="UP000499080"/>
    </source>
</evidence>
<evidence type="ECO:0000259" key="8">
    <source>
        <dbReference type="PROSITE" id="PS50011"/>
    </source>
</evidence>
<keyword evidence="2 6" id="KW-0547">Nucleotide-binding</keyword>
<dbReference type="Proteomes" id="UP000499080">
    <property type="component" value="Unassembled WGS sequence"/>
</dbReference>
<dbReference type="InterPro" id="IPR017441">
    <property type="entry name" value="Protein_kinase_ATP_BS"/>
</dbReference>
<keyword evidence="7" id="KW-0723">Serine/threonine-protein kinase</keyword>
<name>A0A4Y2EJW8_ARAVE</name>
<dbReference type="AlphaFoldDB" id="A0A4Y2EJW8"/>
<evidence type="ECO:0000256" key="4">
    <source>
        <dbReference type="ARBA" id="ARBA00022840"/>
    </source>
</evidence>
<evidence type="ECO:0000256" key="2">
    <source>
        <dbReference type="ARBA" id="ARBA00022741"/>
    </source>
</evidence>
<keyword evidence="3" id="KW-0418">Kinase</keyword>
<dbReference type="Gene3D" id="1.10.510.10">
    <property type="entry name" value="Transferase(Phosphotransferase) domain 1"/>
    <property type="match status" value="1"/>
</dbReference>
<dbReference type="Pfam" id="PF00069">
    <property type="entry name" value="Pkinase"/>
    <property type="match status" value="1"/>
</dbReference>